<organism evidence="3 4">
    <name type="scientific">Spraguea lophii (strain 42_110)</name>
    <name type="common">Microsporidian parasite</name>
    <dbReference type="NCBI Taxonomy" id="1358809"/>
    <lineage>
        <taxon>Eukaryota</taxon>
        <taxon>Fungi</taxon>
        <taxon>Fungi incertae sedis</taxon>
        <taxon>Microsporidia</taxon>
        <taxon>Spragueidae</taxon>
        <taxon>Spraguea</taxon>
    </lineage>
</organism>
<reference evidence="4" key="1">
    <citation type="journal article" date="2013" name="PLoS Genet.">
        <title>The genome of Spraguea lophii and the basis of host-microsporidian interactions.</title>
        <authorList>
            <person name="Campbell S.E."/>
            <person name="Williams T.A."/>
            <person name="Yousuf A."/>
            <person name="Soanes D.M."/>
            <person name="Paszkiewicz K.H."/>
            <person name="Williams B.A.P."/>
        </authorList>
    </citation>
    <scope>NUCLEOTIDE SEQUENCE [LARGE SCALE GENOMIC DNA]</scope>
    <source>
        <strain evidence="4">42_110</strain>
    </source>
</reference>
<keyword evidence="2" id="KW-1133">Transmembrane helix</keyword>
<feature type="compositionally biased region" description="Basic and acidic residues" evidence="1">
    <location>
        <begin position="149"/>
        <end position="160"/>
    </location>
</feature>
<feature type="region of interest" description="Disordered" evidence="1">
    <location>
        <begin position="39"/>
        <end position="72"/>
    </location>
</feature>
<keyword evidence="4" id="KW-1185">Reference proteome</keyword>
<sequence>MSLNKKIIVVVVFIIGGLVGGGISFMVYKLMNRKGGATSKNNVKSGSNVGHQIQQGELIQPQDNKDDKHESKSKLEEFVFTKVDNNDKVSRSNSLEKKQNREAGNKVADNIYQFIIPRRGKSLKRLNLRNKIVNKRDTPRSLTMKNIPKKNELNKDKNFKELSQIRTPQEKQAQKETPKEVAPTDDQGQKENIQEILLENNQEQRENPKEITPQEKQIQKENTQEALLENNQEQEVAAKEAVSQDDQVQRELSQENSIQNAIKQGVGVEVKDIQVI</sequence>
<gene>
    <name evidence="3" type="ORF">SLOPH_621</name>
</gene>
<feature type="compositionally biased region" description="Basic and acidic residues" evidence="1">
    <location>
        <begin position="63"/>
        <end position="72"/>
    </location>
</feature>
<keyword evidence="2" id="KW-0472">Membrane</keyword>
<comment type="caution">
    <text evidence="3">The sequence shown here is derived from an EMBL/GenBank/DDBJ whole genome shotgun (WGS) entry which is preliminary data.</text>
</comment>
<feature type="compositionally biased region" description="Polar residues" evidence="1">
    <location>
        <begin position="39"/>
        <end position="57"/>
    </location>
</feature>
<dbReference type="EMBL" id="ATCN01000125">
    <property type="protein sequence ID" value="EPR79757.1"/>
    <property type="molecule type" value="Genomic_DNA"/>
</dbReference>
<evidence type="ECO:0000313" key="3">
    <source>
        <dbReference type="EMBL" id="EPR79757.1"/>
    </source>
</evidence>
<dbReference type="AlphaFoldDB" id="S7WDD6"/>
<dbReference type="InParanoid" id="S7WDD6"/>
<accession>S7WDD6</accession>
<evidence type="ECO:0000256" key="1">
    <source>
        <dbReference type="SAM" id="MobiDB-lite"/>
    </source>
</evidence>
<feature type="transmembrane region" description="Helical" evidence="2">
    <location>
        <begin position="7"/>
        <end position="28"/>
    </location>
</feature>
<dbReference type="HOGENOM" id="CLU_1008922_0_0_1"/>
<dbReference type="VEuPathDB" id="MicrosporidiaDB:SLOPH_621"/>
<evidence type="ECO:0000256" key="2">
    <source>
        <dbReference type="SAM" id="Phobius"/>
    </source>
</evidence>
<feature type="compositionally biased region" description="Basic and acidic residues" evidence="1">
    <location>
        <begin position="168"/>
        <end position="179"/>
    </location>
</feature>
<name>S7WDD6_SPRLO</name>
<keyword evidence="2" id="KW-0812">Transmembrane</keyword>
<feature type="compositionally biased region" description="Basic and acidic residues" evidence="1">
    <location>
        <begin position="202"/>
        <end position="223"/>
    </location>
</feature>
<protein>
    <submittedName>
        <fullName evidence="3">Uncharacterized protein</fullName>
    </submittedName>
</protein>
<dbReference type="Proteomes" id="UP000014978">
    <property type="component" value="Unassembled WGS sequence"/>
</dbReference>
<proteinExistence type="predicted"/>
<evidence type="ECO:0000313" key="4">
    <source>
        <dbReference type="Proteomes" id="UP000014978"/>
    </source>
</evidence>
<feature type="region of interest" description="Disordered" evidence="1">
    <location>
        <begin position="134"/>
        <end position="223"/>
    </location>
</feature>